<accession>A0A8D9I2X2</accession>
<dbReference type="Proteomes" id="UP000694005">
    <property type="component" value="Chromosome A10"/>
</dbReference>
<dbReference type="EMBL" id="LS974626">
    <property type="protein sequence ID" value="CAG7909869.1"/>
    <property type="molecule type" value="Genomic_DNA"/>
</dbReference>
<sequence>MASPRLFAAHITSNIPALSLSTTSGVDGSLASQRCLLVCHVCSSPFVWRLASLVSCYCRTVLVWQQVL</sequence>
<protein>
    <submittedName>
        <fullName evidence="1">Uncharacterized protein</fullName>
    </submittedName>
</protein>
<name>A0A8D9I2X2_BRACM</name>
<dbReference type="AlphaFoldDB" id="A0A8D9I2X2"/>
<reference evidence="1 2" key="1">
    <citation type="submission" date="2021-07" db="EMBL/GenBank/DDBJ databases">
        <authorList>
            <consortium name="Genoscope - CEA"/>
            <person name="William W."/>
        </authorList>
    </citation>
    <scope>NUCLEOTIDE SEQUENCE [LARGE SCALE GENOMIC DNA]</scope>
</reference>
<dbReference type="Gramene" id="A10p11150.2_BraZ1">
    <property type="protein sequence ID" value="A10p11150.2_BraZ1.CDS.1"/>
    <property type="gene ID" value="A10g11150.2_BraZ1"/>
</dbReference>
<evidence type="ECO:0000313" key="2">
    <source>
        <dbReference type="Proteomes" id="UP000694005"/>
    </source>
</evidence>
<evidence type="ECO:0000313" key="1">
    <source>
        <dbReference type="EMBL" id="CAG7909869.1"/>
    </source>
</evidence>
<proteinExistence type="predicted"/>
<organism evidence="1 2">
    <name type="scientific">Brassica campestris</name>
    <name type="common">Field mustard</name>
    <dbReference type="NCBI Taxonomy" id="3711"/>
    <lineage>
        <taxon>Eukaryota</taxon>
        <taxon>Viridiplantae</taxon>
        <taxon>Streptophyta</taxon>
        <taxon>Embryophyta</taxon>
        <taxon>Tracheophyta</taxon>
        <taxon>Spermatophyta</taxon>
        <taxon>Magnoliopsida</taxon>
        <taxon>eudicotyledons</taxon>
        <taxon>Gunneridae</taxon>
        <taxon>Pentapetalae</taxon>
        <taxon>rosids</taxon>
        <taxon>malvids</taxon>
        <taxon>Brassicales</taxon>
        <taxon>Brassicaceae</taxon>
        <taxon>Brassiceae</taxon>
        <taxon>Brassica</taxon>
    </lineage>
</organism>
<gene>
    <name evidence="1" type="ORF">BRAPAZ1V2_A10P11150.2</name>
</gene>